<evidence type="ECO:0000313" key="4">
    <source>
        <dbReference type="Proteomes" id="UP000307706"/>
    </source>
</evidence>
<organism evidence="2 4">
    <name type="scientific">Pseudoalteromonas citrea</name>
    <dbReference type="NCBI Taxonomy" id="43655"/>
    <lineage>
        <taxon>Bacteria</taxon>
        <taxon>Pseudomonadati</taxon>
        <taxon>Pseudomonadota</taxon>
        <taxon>Gammaproteobacteria</taxon>
        <taxon>Alteromonadales</taxon>
        <taxon>Pseudoalteromonadaceae</taxon>
        <taxon>Pseudoalteromonas</taxon>
    </lineage>
</organism>
<name>A0A5S3XQ76_9GAMM</name>
<dbReference type="OrthoDB" id="9807853at2"/>
<reference evidence="3 4" key="2">
    <citation type="submission" date="2019-06" db="EMBL/GenBank/DDBJ databases">
        <title>Co-occurence of chitin degradation, pigmentation and bioactivity in marine Pseudoalteromonas.</title>
        <authorList>
            <person name="Sonnenschein E.C."/>
            <person name="Bech P.K."/>
        </authorList>
    </citation>
    <scope>NUCLEOTIDE SEQUENCE [LARGE SCALE GENOMIC DNA]</scope>
    <source>
        <strain evidence="4">S2231</strain>
        <strain evidence="1 3">S2233</strain>
    </source>
</reference>
<accession>A0A5S3XQ76</accession>
<evidence type="ECO:0000313" key="3">
    <source>
        <dbReference type="Proteomes" id="UP000305730"/>
    </source>
</evidence>
<dbReference type="RefSeq" id="WP_138598223.1">
    <property type="nucleotide sequence ID" value="NZ_PNCK01000086.1"/>
</dbReference>
<evidence type="ECO:0000313" key="1">
    <source>
        <dbReference type="EMBL" id="TMP40238.1"/>
    </source>
</evidence>
<reference evidence="2" key="3">
    <citation type="submission" date="2019-09" db="EMBL/GenBank/DDBJ databases">
        <title>Co-occurence of chitin degradation, pigmentation and bioactivity in marine Pseudoalteromonas.</title>
        <authorList>
            <person name="Sonnenschein E.C."/>
            <person name="Bech P.K."/>
        </authorList>
    </citation>
    <scope>NUCLEOTIDE SEQUENCE</scope>
    <source>
        <strain evidence="2">S2231</strain>
    </source>
</reference>
<keyword evidence="3" id="KW-1185">Reference proteome</keyword>
<dbReference type="Proteomes" id="UP000307706">
    <property type="component" value="Unassembled WGS sequence"/>
</dbReference>
<proteinExistence type="predicted"/>
<dbReference type="EMBL" id="PNCL01000061">
    <property type="protein sequence ID" value="TMP58010.1"/>
    <property type="molecule type" value="Genomic_DNA"/>
</dbReference>
<dbReference type="Proteomes" id="UP000305730">
    <property type="component" value="Unassembled WGS sequence"/>
</dbReference>
<dbReference type="EMBL" id="PNCK01000086">
    <property type="protein sequence ID" value="TMP40238.1"/>
    <property type="molecule type" value="Genomic_DNA"/>
</dbReference>
<protein>
    <submittedName>
        <fullName evidence="2">Uncharacterized protein</fullName>
    </submittedName>
</protein>
<gene>
    <name evidence="2" type="ORF">CWB96_12980</name>
    <name evidence="1" type="ORF">CWB97_19060</name>
</gene>
<reference evidence="2 4" key="1">
    <citation type="submission" date="2017-12" db="EMBL/GenBank/DDBJ databases">
        <authorList>
            <person name="Paulsen S."/>
            <person name="Gram L.K."/>
        </authorList>
    </citation>
    <scope>NUCLEOTIDE SEQUENCE [LARGE SCALE GENOMIC DNA]</scope>
    <source>
        <strain evidence="2 4">S2231</strain>
        <strain evidence="1">S2233</strain>
    </source>
</reference>
<evidence type="ECO:0000313" key="2">
    <source>
        <dbReference type="EMBL" id="TMP58010.1"/>
    </source>
</evidence>
<sequence>MEILKSRSQSFQHHSHKPNLLDAFNQKKLRASSRLQTALVQLNKYAISSVHQGFFLRYLSSSLNVTECDTDIHYALAMHNVGIPSKLDNVKALWSQLQHTHRALEWAKQSSHSTPRWQPGAIRRLEWLLRVDDMLSIEHAEQWPIAREGLNYDISPHSLEEWFDYVNRSHSIERILVAYEQLCVLRSHEKDEGRVARVFLDAMLNDLRPDNGYWLTPLLVQPRHYSTPHQHSYPDIEGVMSAWESQFEKLVDKQRYIYNALKAFDNEFDLVLKTKPMPKGWHELKTLLLAKPVITMEVAHVHLEASSFMFEYGLLQVKHIKALNNMTVFECPAVFKLWGRWENIVKF</sequence>
<comment type="caution">
    <text evidence="2">The sequence shown here is derived from an EMBL/GenBank/DDBJ whole genome shotgun (WGS) entry which is preliminary data.</text>
</comment>
<dbReference type="AlphaFoldDB" id="A0A5S3XQ76"/>